<dbReference type="InterPro" id="IPR031107">
    <property type="entry name" value="Small_HSP"/>
</dbReference>
<organism evidence="2">
    <name type="scientific">gut metagenome</name>
    <dbReference type="NCBI Taxonomy" id="749906"/>
    <lineage>
        <taxon>unclassified sequences</taxon>
        <taxon>metagenomes</taxon>
        <taxon>organismal metagenomes</taxon>
    </lineage>
</organism>
<comment type="caution">
    <text evidence="2">The sequence shown here is derived from an EMBL/GenBank/DDBJ whole genome shotgun (WGS) entry which is preliminary data.</text>
</comment>
<feature type="domain" description="SHSP" evidence="1">
    <location>
        <begin position="30"/>
        <end position="147"/>
    </location>
</feature>
<dbReference type="InterPro" id="IPR008978">
    <property type="entry name" value="HSP20-like_chaperone"/>
</dbReference>
<protein>
    <submittedName>
        <fullName evidence="2">Small heat shock protein</fullName>
    </submittedName>
</protein>
<accession>J9D4T7</accession>
<proteinExistence type="predicted"/>
<dbReference type="PANTHER" id="PTHR11527">
    <property type="entry name" value="HEAT-SHOCK PROTEIN 20 FAMILY MEMBER"/>
    <property type="match status" value="1"/>
</dbReference>
<keyword evidence="2" id="KW-0346">Stress response</keyword>
<evidence type="ECO:0000313" key="2">
    <source>
        <dbReference type="EMBL" id="EJX07711.1"/>
    </source>
</evidence>
<dbReference type="EMBL" id="AMCI01000807">
    <property type="protein sequence ID" value="EJX07711.1"/>
    <property type="molecule type" value="Genomic_DNA"/>
</dbReference>
<dbReference type="SUPFAM" id="SSF49764">
    <property type="entry name" value="HSP20-like chaperones"/>
    <property type="match status" value="1"/>
</dbReference>
<dbReference type="Pfam" id="PF00011">
    <property type="entry name" value="HSP20"/>
    <property type="match status" value="1"/>
</dbReference>
<sequence length="147" mass="16878">MTPAIYTTNRNEGFFPSIFNDFFDDNWLMPKFRGTTPAINVSETEAAYKVEVAAPGMTKEDFSISLAQDNELVISMEKKADNKEEKKDKKYLRREFSYSKFEQRLSLPENVELQQISAQMTDGVLTIDIPKMTESEKAAATRFIEIQ</sequence>
<name>J9D4T7_9ZZZZ</name>
<dbReference type="AlphaFoldDB" id="J9D4T7"/>
<dbReference type="Gene3D" id="2.60.40.790">
    <property type="match status" value="1"/>
</dbReference>
<dbReference type="PROSITE" id="PS01031">
    <property type="entry name" value="SHSP"/>
    <property type="match status" value="1"/>
</dbReference>
<dbReference type="CDD" id="cd06464">
    <property type="entry name" value="ACD_sHsps-like"/>
    <property type="match status" value="1"/>
</dbReference>
<dbReference type="InterPro" id="IPR002068">
    <property type="entry name" value="A-crystallin/Hsp20_dom"/>
</dbReference>
<gene>
    <name evidence="2" type="ORF">EVA_04169</name>
</gene>
<reference evidence="2" key="1">
    <citation type="journal article" date="2012" name="PLoS ONE">
        <title>Gene sets for utilization of primary and secondary nutrition supplies in the distal gut of endangered iberian lynx.</title>
        <authorList>
            <person name="Alcaide M."/>
            <person name="Messina E."/>
            <person name="Richter M."/>
            <person name="Bargiela R."/>
            <person name="Peplies J."/>
            <person name="Huws S.A."/>
            <person name="Newbold C.J."/>
            <person name="Golyshin P.N."/>
            <person name="Simon M.A."/>
            <person name="Lopez G."/>
            <person name="Yakimov M.M."/>
            <person name="Ferrer M."/>
        </authorList>
    </citation>
    <scope>NUCLEOTIDE SEQUENCE</scope>
</reference>
<evidence type="ECO:0000259" key="1">
    <source>
        <dbReference type="PROSITE" id="PS01031"/>
    </source>
</evidence>